<gene>
    <name evidence="7" type="primary">rumA</name>
    <name evidence="7" type="ORF">HMPREF0397_1976</name>
</gene>
<dbReference type="PROSITE" id="PS01231">
    <property type="entry name" value="TRMA_2"/>
    <property type="match status" value="1"/>
</dbReference>
<evidence type="ECO:0000259" key="6">
    <source>
        <dbReference type="PROSITE" id="PS50926"/>
    </source>
</evidence>
<evidence type="ECO:0000256" key="4">
    <source>
        <dbReference type="PROSITE-ProRule" id="PRU01024"/>
    </source>
</evidence>
<dbReference type="NCBIfam" id="TIGR00479">
    <property type="entry name" value="rumA"/>
    <property type="match status" value="1"/>
</dbReference>
<dbReference type="FunFam" id="3.40.50.150:FF:000009">
    <property type="entry name" value="23S rRNA (Uracil(1939)-C(5))-methyltransferase RlmD"/>
    <property type="match status" value="1"/>
</dbReference>
<dbReference type="Gene3D" id="3.40.50.150">
    <property type="entry name" value="Vaccinia Virus protein VP39"/>
    <property type="match status" value="1"/>
</dbReference>
<dbReference type="InterPro" id="IPR010280">
    <property type="entry name" value="U5_MeTrfase_fam"/>
</dbReference>
<dbReference type="InterPro" id="IPR012340">
    <property type="entry name" value="NA-bd_OB-fold"/>
</dbReference>
<dbReference type="EC" id="2.1.1.-" evidence="7"/>
<dbReference type="FunFam" id="2.40.50.1070:FF:000003">
    <property type="entry name" value="23S rRNA (Uracil-5-)-methyltransferase RumA"/>
    <property type="match status" value="1"/>
</dbReference>
<reference evidence="7 8" key="1">
    <citation type="submission" date="2010-04" db="EMBL/GenBank/DDBJ databases">
        <authorList>
            <person name="Qin X."/>
            <person name="Bachman B."/>
            <person name="Battles P."/>
            <person name="Bell A."/>
            <person name="Bess C."/>
            <person name="Bickham C."/>
            <person name="Chaboub L."/>
            <person name="Chen D."/>
            <person name="Coyle M."/>
            <person name="Deiros D.R."/>
            <person name="Dinh H."/>
            <person name="Forbes L."/>
            <person name="Fowler G."/>
            <person name="Francisco L."/>
            <person name="Fu Q."/>
            <person name="Gubbala S."/>
            <person name="Hale W."/>
            <person name="Han Y."/>
            <person name="Hemphill L."/>
            <person name="Highlander S.K."/>
            <person name="Hirani K."/>
            <person name="Hogues M."/>
            <person name="Jackson L."/>
            <person name="Jakkamsetti A."/>
            <person name="Javaid M."/>
            <person name="Jiang H."/>
            <person name="Korchina V."/>
            <person name="Kovar C."/>
            <person name="Lara F."/>
            <person name="Lee S."/>
            <person name="Mata R."/>
            <person name="Mathew T."/>
            <person name="Moen C."/>
            <person name="Morales K."/>
            <person name="Munidasa M."/>
            <person name="Nazareth L."/>
            <person name="Ngo R."/>
            <person name="Nguyen L."/>
            <person name="Okwuonu G."/>
            <person name="Ongeri F."/>
            <person name="Patil S."/>
            <person name="Petrosino J."/>
            <person name="Pham C."/>
            <person name="Pham P."/>
            <person name="Pu L.-L."/>
            <person name="Puazo M."/>
            <person name="Raj R."/>
            <person name="Reid J."/>
            <person name="Rouhana J."/>
            <person name="Saada N."/>
            <person name="Shang Y."/>
            <person name="Simmons D."/>
            <person name="Thornton R."/>
            <person name="Warren J."/>
            <person name="Weissenberger G."/>
            <person name="Zhang J."/>
            <person name="Zhang L."/>
            <person name="Zhou C."/>
            <person name="Zhu D."/>
            <person name="Muzny D."/>
            <person name="Worley K."/>
            <person name="Gibbs R."/>
        </authorList>
    </citation>
    <scope>NUCLEOTIDE SEQUENCE [LARGE SCALE GENOMIC DNA]</scope>
    <source>
        <strain evidence="8">ATCC 23726 / VPI 4351</strain>
    </source>
</reference>
<organism evidence="7 8">
    <name type="scientific">Fusobacterium nucleatum subsp. nucleatum (strain ATCC 23726 / VPI 4351)</name>
    <dbReference type="NCBI Taxonomy" id="525283"/>
    <lineage>
        <taxon>Bacteria</taxon>
        <taxon>Fusobacteriati</taxon>
        <taxon>Fusobacteriota</taxon>
        <taxon>Fusobacteriia</taxon>
        <taxon>Fusobacteriales</taxon>
        <taxon>Fusobacteriaceae</taxon>
        <taxon>Fusobacterium</taxon>
    </lineage>
</organism>
<evidence type="ECO:0000256" key="5">
    <source>
        <dbReference type="PROSITE-ProRule" id="PRU10015"/>
    </source>
</evidence>
<evidence type="ECO:0000256" key="3">
    <source>
        <dbReference type="ARBA" id="ARBA00022691"/>
    </source>
</evidence>
<dbReference type="SUPFAM" id="SSF50249">
    <property type="entry name" value="Nucleic acid-binding proteins"/>
    <property type="match status" value="1"/>
</dbReference>
<feature type="active site" evidence="5">
    <location>
        <position position="408"/>
    </location>
</feature>
<evidence type="ECO:0000313" key="7">
    <source>
        <dbReference type="EMBL" id="EFG94455.1"/>
    </source>
</evidence>
<comment type="caution">
    <text evidence="7">The sequence shown here is derived from an EMBL/GenBank/DDBJ whole genome shotgun (WGS) entry which is preliminary data.</text>
</comment>
<keyword evidence="1 4" id="KW-0489">Methyltransferase</keyword>
<feature type="binding site" evidence="4">
    <location>
        <position position="312"/>
    </location>
    <ligand>
        <name>S-adenosyl-L-methionine</name>
        <dbReference type="ChEBI" id="CHEBI:59789"/>
    </ligand>
</feature>
<feature type="binding site" evidence="4">
    <location>
        <position position="381"/>
    </location>
    <ligand>
        <name>S-adenosyl-L-methionine</name>
        <dbReference type="ChEBI" id="CHEBI:59789"/>
    </ligand>
</feature>
<feature type="binding site" evidence="4">
    <location>
        <position position="333"/>
    </location>
    <ligand>
        <name>S-adenosyl-L-methionine</name>
        <dbReference type="ChEBI" id="CHEBI:59789"/>
    </ligand>
</feature>
<feature type="binding site" evidence="4">
    <location>
        <position position="283"/>
    </location>
    <ligand>
        <name>S-adenosyl-L-methionine</name>
        <dbReference type="ChEBI" id="CHEBI:59789"/>
    </ligand>
</feature>
<dbReference type="InterPro" id="IPR029063">
    <property type="entry name" value="SAM-dependent_MTases_sf"/>
</dbReference>
<dbReference type="InterPro" id="IPR030390">
    <property type="entry name" value="MeTrfase_TrmA_AS"/>
</dbReference>
<dbReference type="AlphaFoldDB" id="D5RFJ1"/>
<protein>
    <submittedName>
        <fullName evidence="7">23S rRNA (Uracil-5-)-methyltransferase RumA</fullName>
        <ecNumber evidence="7">2.1.1.-</ecNumber>
    </submittedName>
</protein>
<proteinExistence type="inferred from homology"/>
<dbReference type="PROSITE" id="PS01230">
    <property type="entry name" value="TRMA_1"/>
    <property type="match status" value="1"/>
</dbReference>
<evidence type="ECO:0000313" key="8">
    <source>
        <dbReference type="Proteomes" id="UP000003643"/>
    </source>
</evidence>
<dbReference type="EMBL" id="ADVK01000055">
    <property type="protein sequence ID" value="EFG94455.1"/>
    <property type="molecule type" value="Genomic_DNA"/>
</dbReference>
<keyword evidence="3 4" id="KW-0949">S-adenosyl-L-methionine</keyword>
<accession>D5RFJ1</accession>
<dbReference type="Gene3D" id="2.40.50.1070">
    <property type="match status" value="1"/>
</dbReference>
<name>D5RFJ1_FUSN2</name>
<dbReference type="SUPFAM" id="SSF53335">
    <property type="entry name" value="S-adenosyl-L-methionine-dependent methyltransferases"/>
    <property type="match status" value="1"/>
</dbReference>
<dbReference type="PROSITE" id="PS50926">
    <property type="entry name" value="TRAM"/>
    <property type="match status" value="1"/>
</dbReference>
<comment type="similarity">
    <text evidence="4">Belongs to the class I-like SAM-binding methyltransferase superfamily. RNA M5U methyltransferase family.</text>
</comment>
<evidence type="ECO:0000256" key="1">
    <source>
        <dbReference type="ARBA" id="ARBA00022603"/>
    </source>
</evidence>
<dbReference type="PROSITE" id="PS51687">
    <property type="entry name" value="SAM_MT_RNA_M5U"/>
    <property type="match status" value="1"/>
</dbReference>
<feature type="active site" description="Nucleophile" evidence="4">
    <location>
        <position position="408"/>
    </location>
</feature>
<dbReference type="GO" id="GO:0070475">
    <property type="term" value="P:rRNA base methylation"/>
    <property type="evidence" value="ECO:0007669"/>
    <property type="project" value="TreeGrafter"/>
</dbReference>
<dbReference type="InterPro" id="IPR002792">
    <property type="entry name" value="TRAM_dom"/>
</dbReference>
<dbReference type="CDD" id="cd02440">
    <property type="entry name" value="AdoMet_MTases"/>
    <property type="match status" value="1"/>
</dbReference>
<dbReference type="PANTHER" id="PTHR11061:SF30">
    <property type="entry name" value="TRNA (URACIL(54)-C(5))-METHYLTRANSFERASE"/>
    <property type="match status" value="1"/>
</dbReference>
<feature type="domain" description="TRAM" evidence="6">
    <location>
        <begin position="1"/>
        <end position="59"/>
    </location>
</feature>
<dbReference type="Pfam" id="PF05958">
    <property type="entry name" value="tRNA_U5-meth_tr"/>
    <property type="match status" value="1"/>
</dbReference>
<dbReference type="Pfam" id="PF01938">
    <property type="entry name" value="TRAM"/>
    <property type="match status" value="1"/>
</dbReference>
<keyword evidence="2 4" id="KW-0808">Transferase</keyword>
<dbReference type="PANTHER" id="PTHR11061">
    <property type="entry name" value="RNA M5U METHYLTRANSFERASE"/>
    <property type="match status" value="1"/>
</dbReference>
<evidence type="ECO:0000256" key="2">
    <source>
        <dbReference type="ARBA" id="ARBA00022679"/>
    </source>
</evidence>
<dbReference type="InterPro" id="IPR030391">
    <property type="entry name" value="MeTrfase_TrmA_CS"/>
</dbReference>
<sequence length="543" mass="62331">MLKVSDIIQIKIDKIVFGGEGLGYYNGFAVFVPMSIPEDELEIEIISVKKTYARGLIKNIIKASPERIDSHKFTFEDFYGCDFAMLKYESQLKYKRLMVEEVMRKIAGLSDIEISDVLASEDIYNYRNKIIEPFSIYNNKIITGFFKRKSHEVFEVDENILNSKLGNRIIKELKEILNKNKISIYDENTHRGLLRNIMIRTNSNNEAMVVLIINFNKITENIKKLLFNLRENIEEIKSIYISLNSKKTNTVIGEKNILIYGEKSIKENINGIEFHISPTSFFQINVKQAKKLYDIAISFFDDIDDKYIVDAYSGTGTIGMIIAKKAKKVYAIEIVKSASEDGEKTAKENGIKNIEFINGAVEKELVKLINNNKKIDIIIFDPPRKGLEASIIDKVAELNLKEVVYISCNPSTFARDIKLFSEKGYVLKKLQAVDMFPQTSHIETVALLSKLDVDKHINVEIKLDELDLTSAESKATYAQIKEYILEKFDLKVSTLYIAQIKKKCGIVLREHYNKSKKEKQVIPQCTPDKEEAIMDALRHFKMI</sequence>
<dbReference type="Proteomes" id="UP000003643">
    <property type="component" value="Unassembled WGS sequence"/>
</dbReference>
<dbReference type="Gene3D" id="2.40.50.140">
    <property type="entry name" value="Nucleic acid-binding proteins"/>
    <property type="match status" value="1"/>
</dbReference>
<dbReference type="GO" id="GO:0070041">
    <property type="term" value="F:rRNA (uridine-C5-)-methyltransferase activity"/>
    <property type="evidence" value="ECO:0007669"/>
    <property type="project" value="TreeGrafter"/>
</dbReference>